<dbReference type="Proteomes" id="UP000027135">
    <property type="component" value="Unassembled WGS sequence"/>
</dbReference>
<name>A0A067R9X7_ZOONE</name>
<proteinExistence type="predicted"/>
<dbReference type="STRING" id="136037.A0A067R9X7"/>
<organism evidence="1 2">
    <name type="scientific">Zootermopsis nevadensis</name>
    <name type="common">Dampwood termite</name>
    <dbReference type="NCBI Taxonomy" id="136037"/>
    <lineage>
        <taxon>Eukaryota</taxon>
        <taxon>Metazoa</taxon>
        <taxon>Ecdysozoa</taxon>
        <taxon>Arthropoda</taxon>
        <taxon>Hexapoda</taxon>
        <taxon>Insecta</taxon>
        <taxon>Pterygota</taxon>
        <taxon>Neoptera</taxon>
        <taxon>Polyneoptera</taxon>
        <taxon>Dictyoptera</taxon>
        <taxon>Blattodea</taxon>
        <taxon>Blattoidea</taxon>
        <taxon>Termitoidae</taxon>
        <taxon>Termopsidae</taxon>
        <taxon>Zootermopsis</taxon>
    </lineage>
</organism>
<protein>
    <submittedName>
        <fullName evidence="1">Uncharacterized protein</fullName>
    </submittedName>
</protein>
<sequence>MNYAVAPTVLPIEDFLSGVERTVRSLPEEAAEEVRQETVRILRASKKPKDSLSRAERRALRALRNNADLTVHPADKGSATMVHRTEDYNRKIIAILEPPTYRLLPKDPTEAVERKATPLLKKSSLPEEVIKQLRPQGSRPPRLPKINKKGALLRTIGVPVYRLAQYLA</sequence>
<dbReference type="InParanoid" id="A0A067R9X7"/>
<keyword evidence="2" id="KW-1185">Reference proteome</keyword>
<accession>A0A067R9X7</accession>
<gene>
    <name evidence="1" type="ORF">L798_04931</name>
</gene>
<evidence type="ECO:0000313" key="1">
    <source>
        <dbReference type="EMBL" id="KDR20397.1"/>
    </source>
</evidence>
<dbReference type="OMA" id="SESELSX"/>
<reference evidence="1 2" key="1">
    <citation type="journal article" date="2014" name="Nat. Commun.">
        <title>Molecular traces of alternative social organization in a termite genome.</title>
        <authorList>
            <person name="Terrapon N."/>
            <person name="Li C."/>
            <person name="Robertson H.M."/>
            <person name="Ji L."/>
            <person name="Meng X."/>
            <person name="Booth W."/>
            <person name="Chen Z."/>
            <person name="Childers C.P."/>
            <person name="Glastad K.M."/>
            <person name="Gokhale K."/>
            <person name="Gowin J."/>
            <person name="Gronenberg W."/>
            <person name="Hermansen R.A."/>
            <person name="Hu H."/>
            <person name="Hunt B.G."/>
            <person name="Huylmans A.K."/>
            <person name="Khalil S.M."/>
            <person name="Mitchell R.D."/>
            <person name="Munoz-Torres M.C."/>
            <person name="Mustard J.A."/>
            <person name="Pan H."/>
            <person name="Reese J.T."/>
            <person name="Scharf M.E."/>
            <person name="Sun F."/>
            <person name="Vogel H."/>
            <person name="Xiao J."/>
            <person name="Yang W."/>
            <person name="Yang Z."/>
            <person name="Yang Z."/>
            <person name="Zhou J."/>
            <person name="Zhu J."/>
            <person name="Brent C.S."/>
            <person name="Elsik C.G."/>
            <person name="Goodisman M.A."/>
            <person name="Liberles D.A."/>
            <person name="Roe R.M."/>
            <person name="Vargo E.L."/>
            <person name="Vilcinskas A."/>
            <person name="Wang J."/>
            <person name="Bornberg-Bauer E."/>
            <person name="Korb J."/>
            <person name="Zhang G."/>
            <person name="Liebig J."/>
        </authorList>
    </citation>
    <scope>NUCLEOTIDE SEQUENCE [LARGE SCALE GENOMIC DNA]</scope>
    <source>
        <tissue evidence="1">Whole organism</tissue>
    </source>
</reference>
<evidence type="ECO:0000313" key="2">
    <source>
        <dbReference type="Proteomes" id="UP000027135"/>
    </source>
</evidence>
<dbReference type="EMBL" id="KK852605">
    <property type="protein sequence ID" value="KDR20397.1"/>
    <property type="molecule type" value="Genomic_DNA"/>
</dbReference>
<dbReference type="AlphaFoldDB" id="A0A067R9X7"/>